<feature type="domain" description="Cytosolic fatty-acid binding proteins" evidence="4">
    <location>
        <begin position="7"/>
        <end position="24"/>
    </location>
</feature>
<dbReference type="InterPro" id="IPR031259">
    <property type="entry name" value="ILBP"/>
</dbReference>
<dbReference type="PRINTS" id="PR00178">
    <property type="entry name" value="FATTYACIDBP"/>
</dbReference>
<proteinExistence type="inferred from homology"/>
<dbReference type="InterPro" id="IPR000463">
    <property type="entry name" value="Fatty_acid-bd"/>
</dbReference>
<evidence type="ECO:0000259" key="4">
    <source>
        <dbReference type="PROSITE" id="PS00214"/>
    </source>
</evidence>
<evidence type="ECO:0000313" key="6">
    <source>
        <dbReference type="Proteomes" id="UP000271974"/>
    </source>
</evidence>
<dbReference type="Gene3D" id="2.40.128.20">
    <property type="match status" value="1"/>
</dbReference>
<dbReference type="AlphaFoldDB" id="A0A433TKT6"/>
<keyword evidence="6" id="KW-1185">Reference proteome</keyword>
<accession>A0A433TKT6</accession>
<evidence type="ECO:0000313" key="5">
    <source>
        <dbReference type="EMBL" id="RUS82131.1"/>
    </source>
</evidence>
<feature type="non-terminal residue" evidence="5">
    <location>
        <position position="145"/>
    </location>
</feature>
<keyword evidence="3" id="KW-0813">Transport</keyword>
<dbReference type="InterPro" id="IPR012674">
    <property type="entry name" value="Calycin"/>
</dbReference>
<evidence type="ECO:0000256" key="2">
    <source>
        <dbReference type="ARBA" id="ARBA00023121"/>
    </source>
</evidence>
<reference evidence="5 6" key="1">
    <citation type="submission" date="2019-01" db="EMBL/GenBank/DDBJ databases">
        <title>A draft genome assembly of the solar-powered sea slug Elysia chlorotica.</title>
        <authorList>
            <person name="Cai H."/>
            <person name="Li Q."/>
            <person name="Fang X."/>
            <person name="Li J."/>
            <person name="Curtis N.E."/>
            <person name="Altenburger A."/>
            <person name="Shibata T."/>
            <person name="Feng M."/>
            <person name="Maeda T."/>
            <person name="Schwartz J.A."/>
            <person name="Shigenobu S."/>
            <person name="Lundholm N."/>
            <person name="Nishiyama T."/>
            <person name="Yang H."/>
            <person name="Hasebe M."/>
            <person name="Li S."/>
            <person name="Pierce S.K."/>
            <person name="Wang J."/>
        </authorList>
    </citation>
    <scope>NUCLEOTIDE SEQUENCE [LARGE SCALE GENOMIC DNA]</scope>
    <source>
        <strain evidence="5">EC2010</strain>
        <tissue evidence="5">Whole organism of an adult</tissue>
    </source>
</reference>
<organism evidence="5 6">
    <name type="scientific">Elysia chlorotica</name>
    <name type="common">Eastern emerald elysia</name>
    <name type="synonym">Sea slug</name>
    <dbReference type="NCBI Taxonomy" id="188477"/>
    <lineage>
        <taxon>Eukaryota</taxon>
        <taxon>Metazoa</taxon>
        <taxon>Spiralia</taxon>
        <taxon>Lophotrochozoa</taxon>
        <taxon>Mollusca</taxon>
        <taxon>Gastropoda</taxon>
        <taxon>Heterobranchia</taxon>
        <taxon>Euthyneura</taxon>
        <taxon>Panpulmonata</taxon>
        <taxon>Sacoglossa</taxon>
        <taxon>Placobranchoidea</taxon>
        <taxon>Plakobranchidae</taxon>
        <taxon>Elysia</taxon>
    </lineage>
</organism>
<dbReference type="STRING" id="188477.A0A433TKT6"/>
<evidence type="ECO:0000256" key="1">
    <source>
        <dbReference type="ARBA" id="ARBA00008390"/>
    </source>
</evidence>
<dbReference type="PANTHER" id="PTHR11955">
    <property type="entry name" value="FATTY ACID BINDING PROTEIN"/>
    <property type="match status" value="1"/>
</dbReference>
<name>A0A433TKT6_ELYCH</name>
<evidence type="ECO:0000256" key="3">
    <source>
        <dbReference type="RuleBase" id="RU003696"/>
    </source>
</evidence>
<dbReference type="OrthoDB" id="412780at2759"/>
<dbReference type="Proteomes" id="UP000271974">
    <property type="component" value="Unassembled WGS sequence"/>
</dbReference>
<dbReference type="CDD" id="cd00742">
    <property type="entry name" value="FABP"/>
    <property type="match status" value="1"/>
</dbReference>
<comment type="similarity">
    <text evidence="1 3">Belongs to the calycin superfamily. Fatty-acid binding protein (FABP) family.</text>
</comment>
<sequence length="145" mass="16699">MVDRLLGLWKLEKNENFDEFMKTMKVNIVLRKVGNSITSYEEITRHEDTWTINITSTFKSSKLVFNLGEPFTENTMDGRTVKTTFTVEGDKLVAMQEPIDKGDIPSRYEREVLEDGRMLLTCTSLPGNVVGKRFFQPNNAAYKNH</sequence>
<dbReference type="Pfam" id="PF00061">
    <property type="entry name" value="Lipocalin"/>
    <property type="match status" value="1"/>
</dbReference>
<dbReference type="PROSITE" id="PS00214">
    <property type="entry name" value="FABP"/>
    <property type="match status" value="1"/>
</dbReference>
<protein>
    <recommendedName>
        <fullName evidence="4">Cytosolic fatty-acid binding proteins domain-containing protein</fullName>
    </recommendedName>
</protein>
<dbReference type="EMBL" id="RQTK01000301">
    <property type="protein sequence ID" value="RUS82131.1"/>
    <property type="molecule type" value="Genomic_DNA"/>
</dbReference>
<dbReference type="SUPFAM" id="SSF50814">
    <property type="entry name" value="Lipocalins"/>
    <property type="match status" value="1"/>
</dbReference>
<keyword evidence="2" id="KW-0446">Lipid-binding</keyword>
<comment type="caution">
    <text evidence="5">The sequence shown here is derived from an EMBL/GenBank/DDBJ whole genome shotgun (WGS) entry which is preliminary data.</text>
</comment>
<dbReference type="GO" id="GO:0008289">
    <property type="term" value="F:lipid binding"/>
    <property type="evidence" value="ECO:0007669"/>
    <property type="project" value="UniProtKB-KW"/>
</dbReference>
<gene>
    <name evidence="5" type="ORF">EGW08_010105</name>
</gene>
<dbReference type="InterPro" id="IPR000566">
    <property type="entry name" value="Lipocln_cytosolic_FA-bd_dom"/>
</dbReference>